<name>A0ABP3ZZ75_9ACTN</name>
<gene>
    <name evidence="1" type="ORF">GCM10009554_11270</name>
</gene>
<keyword evidence="2" id="KW-1185">Reference proteome</keyword>
<dbReference type="EMBL" id="BAAAHK010000003">
    <property type="protein sequence ID" value="GAA0929142.1"/>
    <property type="molecule type" value="Genomic_DNA"/>
</dbReference>
<evidence type="ECO:0000313" key="1">
    <source>
        <dbReference type="EMBL" id="GAA0929142.1"/>
    </source>
</evidence>
<evidence type="ECO:0000313" key="2">
    <source>
        <dbReference type="Proteomes" id="UP001500542"/>
    </source>
</evidence>
<organism evidence="1 2">
    <name type="scientific">Kribbella koreensis</name>
    <dbReference type="NCBI Taxonomy" id="57909"/>
    <lineage>
        <taxon>Bacteria</taxon>
        <taxon>Bacillati</taxon>
        <taxon>Actinomycetota</taxon>
        <taxon>Actinomycetes</taxon>
        <taxon>Propionibacteriales</taxon>
        <taxon>Kribbellaceae</taxon>
        <taxon>Kribbella</taxon>
    </lineage>
</organism>
<dbReference type="Proteomes" id="UP001500542">
    <property type="component" value="Unassembled WGS sequence"/>
</dbReference>
<reference evidence="2" key="1">
    <citation type="journal article" date="2019" name="Int. J. Syst. Evol. Microbiol.">
        <title>The Global Catalogue of Microorganisms (GCM) 10K type strain sequencing project: providing services to taxonomists for standard genome sequencing and annotation.</title>
        <authorList>
            <consortium name="The Broad Institute Genomics Platform"/>
            <consortium name="The Broad Institute Genome Sequencing Center for Infectious Disease"/>
            <person name="Wu L."/>
            <person name="Ma J."/>
        </authorList>
    </citation>
    <scope>NUCLEOTIDE SEQUENCE [LARGE SCALE GENOMIC DNA]</scope>
    <source>
        <strain evidence="2">JCM 10977</strain>
    </source>
</reference>
<accession>A0ABP3ZZ75</accession>
<sequence length="150" mass="15844">MAGEILPTPADEAAQAVMGWLVEHPSSDAGTVRILRDRETVVVYWKGEPPAELKLVAASQVVPVAIRNAVYSRTELVAAAWALMRANRGVVNSAGPNSDFTAVGFTIRPDAPESAVEAVRAGSAVPVEFRGVEDIRNAGGPDGSGRPVWR</sequence>
<protein>
    <recommendedName>
        <fullName evidence="3">Type III secretion system (T3SS) SseB-like protein</fullName>
    </recommendedName>
</protein>
<evidence type="ECO:0008006" key="3">
    <source>
        <dbReference type="Google" id="ProtNLM"/>
    </source>
</evidence>
<comment type="caution">
    <text evidence="1">The sequence shown here is derived from an EMBL/GenBank/DDBJ whole genome shotgun (WGS) entry which is preliminary data.</text>
</comment>
<proteinExistence type="predicted"/>